<evidence type="ECO:0000313" key="1">
    <source>
        <dbReference type="EMBL" id="QLH03191.1"/>
    </source>
</evidence>
<accession>A0A7D5M0V8</accession>
<proteinExistence type="predicted"/>
<reference evidence="1 2" key="1">
    <citation type="submission" date="2018-02" db="EMBL/GenBank/DDBJ databases">
        <title>Complete genome of Nitrosopumilus cobalaminigenes HCA1.</title>
        <authorList>
            <person name="Qin W."/>
            <person name="Zheng Y."/>
            <person name="Stahl D.A."/>
        </authorList>
    </citation>
    <scope>NUCLEOTIDE SEQUENCE [LARGE SCALE GENOMIC DNA]</scope>
    <source>
        <strain evidence="1 2">HCA1</strain>
    </source>
</reference>
<gene>
    <name evidence="1" type="ORF">C5F47_06335</name>
</gene>
<dbReference type="AlphaFoldDB" id="A0A7D5M0V8"/>
<evidence type="ECO:0000313" key="2">
    <source>
        <dbReference type="Proteomes" id="UP000509771"/>
    </source>
</evidence>
<dbReference type="EMBL" id="CP026993">
    <property type="protein sequence ID" value="QLH03191.1"/>
    <property type="molecule type" value="Genomic_DNA"/>
</dbReference>
<dbReference type="KEGG" id="ncl:C5F47_06335"/>
<dbReference type="Proteomes" id="UP000509771">
    <property type="component" value="Chromosome"/>
</dbReference>
<protein>
    <submittedName>
        <fullName evidence="1">Uncharacterized protein</fullName>
    </submittedName>
</protein>
<organism evidence="1 2">
    <name type="scientific">Nitrosopumilus cobalaminigenes</name>
    <dbReference type="NCBI Taxonomy" id="1470066"/>
    <lineage>
        <taxon>Archaea</taxon>
        <taxon>Nitrososphaerota</taxon>
        <taxon>Nitrososphaeria</taxon>
        <taxon>Nitrosopumilales</taxon>
        <taxon>Nitrosopumilaceae</taxon>
        <taxon>Nitrosopumilus</taxon>
    </lineage>
</organism>
<dbReference type="OrthoDB" id="10964at2157"/>
<sequence length="136" mass="16101">MHHVFYLDGNARKTSWVIQTNESISEQSREHIEMYKDKISNLQSKYVALHIGLFWGIGVFIIKNDDHVKVKLDDEKLFEQLTVNQNINNEFIVKRIKFINQLIAQRKLKVEYELIQQENNLAKKTLDAKELKTKND</sequence>
<name>A0A7D5M0V8_9ARCH</name>
<keyword evidence="2" id="KW-1185">Reference proteome</keyword>